<dbReference type="InterPro" id="IPR010666">
    <property type="entry name" value="Znf_GRF"/>
</dbReference>
<evidence type="ECO:0000256" key="5">
    <source>
        <dbReference type="SAM" id="MobiDB-lite"/>
    </source>
</evidence>
<name>A0ABU6T2N2_9FABA</name>
<accession>A0ABU6T2N2</accession>
<proteinExistence type="predicted"/>
<evidence type="ECO:0000256" key="3">
    <source>
        <dbReference type="ARBA" id="ARBA00022833"/>
    </source>
</evidence>
<keyword evidence="2 4" id="KW-0863">Zinc-finger</keyword>
<evidence type="ECO:0000256" key="2">
    <source>
        <dbReference type="ARBA" id="ARBA00022771"/>
    </source>
</evidence>
<dbReference type="EMBL" id="JASCZI010067713">
    <property type="protein sequence ID" value="MED6142233.1"/>
    <property type="molecule type" value="Genomic_DNA"/>
</dbReference>
<dbReference type="PANTHER" id="PTHR33248">
    <property type="entry name" value="ZINC ION-BINDING PROTEIN"/>
    <property type="match status" value="1"/>
</dbReference>
<comment type="caution">
    <text evidence="7">The sequence shown here is derived from an EMBL/GenBank/DDBJ whole genome shotgun (WGS) entry which is preliminary data.</text>
</comment>
<evidence type="ECO:0000259" key="6">
    <source>
        <dbReference type="PROSITE" id="PS51999"/>
    </source>
</evidence>
<evidence type="ECO:0000256" key="4">
    <source>
        <dbReference type="PROSITE-ProRule" id="PRU01343"/>
    </source>
</evidence>
<feature type="compositionally biased region" description="Low complexity" evidence="5">
    <location>
        <begin position="1"/>
        <end position="12"/>
    </location>
</feature>
<keyword evidence="1" id="KW-0479">Metal-binding</keyword>
<organism evidence="7 8">
    <name type="scientific">Stylosanthes scabra</name>
    <dbReference type="NCBI Taxonomy" id="79078"/>
    <lineage>
        <taxon>Eukaryota</taxon>
        <taxon>Viridiplantae</taxon>
        <taxon>Streptophyta</taxon>
        <taxon>Embryophyta</taxon>
        <taxon>Tracheophyta</taxon>
        <taxon>Spermatophyta</taxon>
        <taxon>Magnoliopsida</taxon>
        <taxon>eudicotyledons</taxon>
        <taxon>Gunneridae</taxon>
        <taxon>Pentapetalae</taxon>
        <taxon>rosids</taxon>
        <taxon>fabids</taxon>
        <taxon>Fabales</taxon>
        <taxon>Fabaceae</taxon>
        <taxon>Papilionoideae</taxon>
        <taxon>50 kb inversion clade</taxon>
        <taxon>dalbergioids sensu lato</taxon>
        <taxon>Dalbergieae</taxon>
        <taxon>Pterocarpus clade</taxon>
        <taxon>Stylosanthes</taxon>
    </lineage>
</organism>
<gene>
    <name evidence="7" type="ORF">PIB30_111678</name>
</gene>
<evidence type="ECO:0000313" key="7">
    <source>
        <dbReference type="EMBL" id="MED6142233.1"/>
    </source>
</evidence>
<dbReference type="PROSITE" id="PS51999">
    <property type="entry name" value="ZF_GRF"/>
    <property type="match status" value="1"/>
</dbReference>
<evidence type="ECO:0000313" key="8">
    <source>
        <dbReference type="Proteomes" id="UP001341840"/>
    </source>
</evidence>
<dbReference type="Proteomes" id="UP001341840">
    <property type="component" value="Unassembled WGS sequence"/>
</dbReference>
<feature type="region of interest" description="Disordered" evidence="5">
    <location>
        <begin position="1"/>
        <end position="33"/>
    </location>
</feature>
<protein>
    <recommendedName>
        <fullName evidence="6">GRF-type domain-containing protein</fullName>
    </recommendedName>
</protein>
<sequence>MLGSSSVASGSHSRSRPHGSFANSQDRARSGKVPHWCGCGKRPVLRWSGTDANPKRPFFGCPNYNTIGKRWCDLFEWADYEEEDDMKYDNKNGTELSKKNLISRISNAEDEIRKLKR</sequence>
<evidence type="ECO:0000256" key="1">
    <source>
        <dbReference type="ARBA" id="ARBA00022723"/>
    </source>
</evidence>
<reference evidence="7 8" key="1">
    <citation type="journal article" date="2023" name="Plants (Basel)">
        <title>Bridging the Gap: Combining Genomics and Transcriptomics Approaches to Understand Stylosanthes scabra, an Orphan Legume from the Brazilian Caatinga.</title>
        <authorList>
            <person name="Ferreira-Neto J.R.C."/>
            <person name="da Silva M.D."/>
            <person name="Binneck E."/>
            <person name="de Melo N.F."/>
            <person name="da Silva R.H."/>
            <person name="de Melo A.L.T.M."/>
            <person name="Pandolfi V."/>
            <person name="Bustamante F.O."/>
            <person name="Brasileiro-Vidal A.C."/>
            <person name="Benko-Iseppon A.M."/>
        </authorList>
    </citation>
    <scope>NUCLEOTIDE SEQUENCE [LARGE SCALE GENOMIC DNA]</scope>
    <source>
        <tissue evidence="7">Leaves</tissue>
    </source>
</reference>
<feature type="non-terminal residue" evidence="7">
    <location>
        <position position="117"/>
    </location>
</feature>
<keyword evidence="8" id="KW-1185">Reference proteome</keyword>
<feature type="domain" description="GRF-type" evidence="6">
    <location>
        <begin position="37"/>
        <end position="81"/>
    </location>
</feature>
<keyword evidence="3" id="KW-0862">Zinc</keyword>